<dbReference type="InterPro" id="IPR010640">
    <property type="entry name" value="Low_temperature_requirement_A"/>
</dbReference>
<proteinExistence type="predicted"/>
<keyword evidence="1" id="KW-1133">Transmembrane helix</keyword>
<accession>A0A7D5Y8R6</accession>
<protein>
    <submittedName>
        <fullName evidence="2">Low temperature requirement protein A</fullName>
    </submittedName>
</protein>
<keyword evidence="1" id="KW-0472">Membrane</keyword>
<feature type="transmembrane region" description="Helical" evidence="1">
    <location>
        <begin position="31"/>
        <end position="50"/>
    </location>
</feature>
<gene>
    <name evidence="2" type="ORF">HZU44_03385</name>
</gene>
<sequence>MADLLLPCWDGAGRGIESSSKPARLGRSVPYTHLVMAAGVILTGVGYELVIDHPLGHLNPGWLAAIFGGPVLFLAGRSVVEYEVFARCPDPGSSACSRWLPWRRRWSPCRRRRLLRASPSF</sequence>
<organism evidence="2">
    <name type="scientific">Micromonospora carbonacea</name>
    <dbReference type="NCBI Taxonomy" id="47853"/>
    <lineage>
        <taxon>Bacteria</taxon>
        <taxon>Bacillati</taxon>
        <taxon>Actinomycetota</taxon>
        <taxon>Actinomycetes</taxon>
        <taxon>Micromonosporales</taxon>
        <taxon>Micromonosporaceae</taxon>
        <taxon>Micromonospora</taxon>
    </lineage>
</organism>
<keyword evidence="1" id="KW-0812">Transmembrane</keyword>
<dbReference type="EMBL" id="CP058905">
    <property type="protein sequence ID" value="QLJ99221.1"/>
    <property type="molecule type" value="Genomic_DNA"/>
</dbReference>
<name>A0A7D5Y8R6_9ACTN</name>
<reference evidence="2" key="1">
    <citation type="submission" date="2020-08" db="EMBL/GenBank/DDBJ databases">
        <title>A bifunctional nitrone conjugated secondary metabolite targeting the ribosome.</title>
        <authorList>
            <person name="Limbrick E.M."/>
            <person name="Graf M."/>
            <person name="Derewacz D.K."/>
            <person name="Nguyen F."/>
            <person name="Spraggins J.M."/>
            <person name="Wieland M."/>
            <person name="Ynigez-Gutierrez A.E."/>
            <person name="Reisman B.J."/>
            <person name="Zinshteyn B."/>
            <person name="McCulloch K."/>
            <person name="Iverson T.M."/>
            <person name="Green R."/>
            <person name="Wilson D.N."/>
            <person name="Bachmann B.O."/>
        </authorList>
    </citation>
    <scope>NUCLEOTIDE SEQUENCE</scope>
    <source>
        <strain evidence="2">Africana</strain>
    </source>
</reference>
<evidence type="ECO:0000256" key="1">
    <source>
        <dbReference type="SAM" id="Phobius"/>
    </source>
</evidence>
<dbReference type="AlphaFoldDB" id="A0A7D5Y8R6"/>
<feature type="transmembrane region" description="Helical" evidence="1">
    <location>
        <begin position="62"/>
        <end position="80"/>
    </location>
</feature>
<dbReference type="Pfam" id="PF06772">
    <property type="entry name" value="LtrA"/>
    <property type="match status" value="1"/>
</dbReference>
<evidence type="ECO:0000313" key="2">
    <source>
        <dbReference type="EMBL" id="QLJ99221.1"/>
    </source>
</evidence>